<dbReference type="InParanoid" id="A0A0G4EQC8"/>
<dbReference type="OrthoDB" id="431779at2759"/>
<dbReference type="PANTHER" id="PTHR40237:SF1">
    <property type="entry name" value="LD44813P"/>
    <property type="match status" value="1"/>
</dbReference>
<evidence type="ECO:0000313" key="3">
    <source>
        <dbReference type="EMBL" id="CEL99634.1"/>
    </source>
</evidence>
<feature type="region of interest" description="Disordered" evidence="1">
    <location>
        <begin position="270"/>
        <end position="289"/>
    </location>
</feature>
<dbReference type="EMBL" id="CDMY01000285">
    <property type="protein sequence ID" value="CEL99634.1"/>
    <property type="molecule type" value="Genomic_DNA"/>
</dbReference>
<dbReference type="Pfam" id="PF05773">
    <property type="entry name" value="RWD"/>
    <property type="match status" value="1"/>
</dbReference>
<dbReference type="PROSITE" id="PS50908">
    <property type="entry name" value="RWD"/>
    <property type="match status" value="1"/>
</dbReference>
<sequence>MAFEGSISAEELASIQETIPQEVLLTATQEYVIFHVIETPYKNLTMKCQFPLQYPSSPLLFELETKTLPERVKRKLVDKCEQEAEQLADKGQPQVLALWTFLSTLLQSNQLLLCTEHISDIKSRLLTGPHDSLKLSERNGTVTVRVEEAGFVVDFTVKVPRGYPGEQLELRCREATYPPAVTHMFFKQAEEVARRASKGIPLNVSLRESDPAKPSEEVVQLSISQYKHDVKFLKVAGELARMSDDKQMRREKKVLDKREWEREQQQATQVAQTAARSAPTGIPKAHRDGGEPVPALYAVVEYIVNKFARLLPHEKCAHCKQPVIDAIKKGEKQADPAERAFCGHWFHSSCLEHVMTKPPFGMQCPGDGCDSRVFHPKWTSDVKTLERRWAAAQARQREVDDARDFLGL</sequence>
<dbReference type="InterPro" id="IPR016135">
    <property type="entry name" value="UBQ-conjugating_enzyme/RWD"/>
</dbReference>
<dbReference type="Gene3D" id="3.10.110.10">
    <property type="entry name" value="Ubiquitin Conjugating Enzyme"/>
    <property type="match status" value="1"/>
</dbReference>
<dbReference type="SUPFAM" id="SSF57850">
    <property type="entry name" value="RING/U-box"/>
    <property type="match status" value="1"/>
</dbReference>
<dbReference type="InterPro" id="IPR006575">
    <property type="entry name" value="RWD_dom"/>
</dbReference>
<feature type="domain" description="RWD" evidence="2">
    <location>
        <begin position="10"/>
        <end position="109"/>
    </location>
</feature>
<dbReference type="OMA" id="WAHQQAR"/>
<dbReference type="SUPFAM" id="SSF54495">
    <property type="entry name" value="UBC-like"/>
    <property type="match status" value="1"/>
</dbReference>
<dbReference type="PANTHER" id="PTHR40237">
    <property type="entry name" value="LD44813P"/>
    <property type="match status" value="1"/>
</dbReference>
<gene>
    <name evidence="3" type="ORF">Vbra_20686</name>
</gene>
<evidence type="ECO:0000313" key="4">
    <source>
        <dbReference type="Proteomes" id="UP000041254"/>
    </source>
</evidence>
<dbReference type="Proteomes" id="UP000041254">
    <property type="component" value="Unassembled WGS sequence"/>
</dbReference>
<proteinExistence type="predicted"/>
<dbReference type="AlphaFoldDB" id="A0A0G4EQC8"/>
<evidence type="ECO:0000259" key="2">
    <source>
        <dbReference type="PROSITE" id="PS50908"/>
    </source>
</evidence>
<accession>A0A0G4EQC8</accession>
<dbReference type="VEuPathDB" id="CryptoDB:Vbra_20686"/>
<organism evidence="3 4">
    <name type="scientific">Vitrella brassicaformis (strain CCMP3155)</name>
    <dbReference type="NCBI Taxonomy" id="1169540"/>
    <lineage>
        <taxon>Eukaryota</taxon>
        <taxon>Sar</taxon>
        <taxon>Alveolata</taxon>
        <taxon>Colpodellida</taxon>
        <taxon>Vitrellaceae</taxon>
        <taxon>Vitrella</taxon>
    </lineage>
</organism>
<name>A0A0G4EQC8_VITBC</name>
<protein>
    <recommendedName>
        <fullName evidence="2">RWD domain-containing protein</fullName>
    </recommendedName>
</protein>
<keyword evidence="4" id="KW-1185">Reference proteome</keyword>
<reference evidence="3 4" key="1">
    <citation type="submission" date="2014-11" db="EMBL/GenBank/DDBJ databases">
        <authorList>
            <person name="Zhu J."/>
            <person name="Qi W."/>
            <person name="Song R."/>
        </authorList>
    </citation>
    <scope>NUCLEOTIDE SEQUENCE [LARGE SCALE GENOMIC DNA]</scope>
</reference>
<evidence type="ECO:0000256" key="1">
    <source>
        <dbReference type="SAM" id="MobiDB-lite"/>
    </source>
</evidence>